<feature type="region of interest" description="Disordered" evidence="1">
    <location>
        <begin position="1"/>
        <end position="33"/>
    </location>
</feature>
<gene>
    <name evidence="3" type="ORF">EJC49_07545</name>
</gene>
<evidence type="ECO:0000256" key="2">
    <source>
        <dbReference type="SAM" id="Phobius"/>
    </source>
</evidence>
<feature type="transmembrane region" description="Helical" evidence="2">
    <location>
        <begin position="44"/>
        <end position="68"/>
    </location>
</feature>
<reference evidence="3 4" key="1">
    <citation type="submission" date="2018-12" db="EMBL/GenBank/DDBJ databases">
        <title>Mesorhizobium carbonis sp. nov., isolated from coal mine water.</title>
        <authorList>
            <person name="Xin W."/>
            <person name="Xu Z."/>
            <person name="Xiang F."/>
            <person name="Zhang J."/>
            <person name="Xi L."/>
            <person name="Liu J."/>
        </authorList>
    </citation>
    <scope>NUCLEOTIDE SEQUENCE [LARGE SCALE GENOMIC DNA]</scope>
    <source>
        <strain evidence="3 4">B2.3</strain>
    </source>
</reference>
<keyword evidence="2" id="KW-0812">Transmembrane</keyword>
<keyword evidence="4" id="KW-1185">Reference proteome</keyword>
<name>A0A429YZU2_9HYPH</name>
<comment type="caution">
    <text evidence="3">The sequence shown here is derived from an EMBL/GenBank/DDBJ whole genome shotgun (WGS) entry which is preliminary data.</text>
</comment>
<sequence>MTQHEPTAPMRGHPGGLKPAGTQEASRPHRADGEMRGATLTLVIALYPLVGSVTVVIAALLLAGGALAG</sequence>
<evidence type="ECO:0000256" key="1">
    <source>
        <dbReference type="SAM" id="MobiDB-lite"/>
    </source>
</evidence>
<keyword evidence="2" id="KW-1133">Transmembrane helix</keyword>
<keyword evidence="2" id="KW-0472">Membrane</keyword>
<proteinExistence type="predicted"/>
<dbReference type="RefSeq" id="WP_126698887.1">
    <property type="nucleotide sequence ID" value="NZ_RWKW01000027.1"/>
</dbReference>
<accession>A0A429YZU2</accession>
<evidence type="ECO:0000313" key="3">
    <source>
        <dbReference type="EMBL" id="RST86992.1"/>
    </source>
</evidence>
<dbReference type="AlphaFoldDB" id="A0A429YZU2"/>
<organism evidence="3 4">
    <name type="scientific">Aquibium carbonis</name>
    <dbReference type="NCBI Taxonomy" id="2495581"/>
    <lineage>
        <taxon>Bacteria</taxon>
        <taxon>Pseudomonadati</taxon>
        <taxon>Pseudomonadota</taxon>
        <taxon>Alphaproteobacteria</taxon>
        <taxon>Hyphomicrobiales</taxon>
        <taxon>Phyllobacteriaceae</taxon>
        <taxon>Aquibium</taxon>
    </lineage>
</organism>
<evidence type="ECO:0000313" key="4">
    <source>
        <dbReference type="Proteomes" id="UP000278398"/>
    </source>
</evidence>
<protein>
    <submittedName>
        <fullName evidence="3">Uncharacterized protein</fullName>
    </submittedName>
</protein>
<dbReference type="EMBL" id="RWKW01000027">
    <property type="protein sequence ID" value="RST86992.1"/>
    <property type="molecule type" value="Genomic_DNA"/>
</dbReference>
<dbReference type="Proteomes" id="UP000278398">
    <property type="component" value="Unassembled WGS sequence"/>
</dbReference>